<feature type="compositionally biased region" description="Basic and acidic residues" evidence="1">
    <location>
        <begin position="56"/>
        <end position="66"/>
    </location>
</feature>
<comment type="caution">
    <text evidence="2">The sequence shown here is derived from an EMBL/GenBank/DDBJ whole genome shotgun (WGS) entry which is preliminary data.</text>
</comment>
<sequence>MAPSFIIDPAFGNSETLARQIALDVDAGGTPLTESYGGCDVAAAITVLSGMHGQKNDWIVKGHPPDDPPPPPPPPPPSTSTSQIYILTDSMDSESFRFYWG</sequence>
<keyword evidence="3" id="KW-1185">Reference proteome</keyword>
<feature type="region of interest" description="Disordered" evidence="1">
    <location>
        <begin position="56"/>
        <end position="83"/>
    </location>
</feature>
<proteinExistence type="predicted"/>
<accession>A0A1R3GK21</accession>
<name>A0A1R3GK21_COCAP</name>
<evidence type="ECO:0000313" key="3">
    <source>
        <dbReference type="Proteomes" id="UP000188268"/>
    </source>
</evidence>
<protein>
    <submittedName>
        <fullName evidence="2">Uncharacterized protein</fullName>
    </submittedName>
</protein>
<dbReference type="EMBL" id="AWWV01014220">
    <property type="protein sequence ID" value="OMO58370.1"/>
    <property type="molecule type" value="Genomic_DNA"/>
</dbReference>
<feature type="compositionally biased region" description="Pro residues" evidence="1">
    <location>
        <begin position="67"/>
        <end position="78"/>
    </location>
</feature>
<evidence type="ECO:0000313" key="2">
    <source>
        <dbReference type="EMBL" id="OMO58370.1"/>
    </source>
</evidence>
<dbReference type="Gramene" id="OMO58370">
    <property type="protein sequence ID" value="OMO58370"/>
    <property type="gene ID" value="CCACVL1_25465"/>
</dbReference>
<dbReference type="OrthoDB" id="10322384at2759"/>
<organism evidence="2 3">
    <name type="scientific">Corchorus capsularis</name>
    <name type="common">Jute</name>
    <dbReference type="NCBI Taxonomy" id="210143"/>
    <lineage>
        <taxon>Eukaryota</taxon>
        <taxon>Viridiplantae</taxon>
        <taxon>Streptophyta</taxon>
        <taxon>Embryophyta</taxon>
        <taxon>Tracheophyta</taxon>
        <taxon>Spermatophyta</taxon>
        <taxon>Magnoliopsida</taxon>
        <taxon>eudicotyledons</taxon>
        <taxon>Gunneridae</taxon>
        <taxon>Pentapetalae</taxon>
        <taxon>rosids</taxon>
        <taxon>malvids</taxon>
        <taxon>Malvales</taxon>
        <taxon>Malvaceae</taxon>
        <taxon>Grewioideae</taxon>
        <taxon>Apeibeae</taxon>
        <taxon>Corchorus</taxon>
    </lineage>
</organism>
<evidence type="ECO:0000256" key="1">
    <source>
        <dbReference type="SAM" id="MobiDB-lite"/>
    </source>
</evidence>
<dbReference type="Proteomes" id="UP000188268">
    <property type="component" value="Unassembled WGS sequence"/>
</dbReference>
<dbReference type="AlphaFoldDB" id="A0A1R3GK21"/>
<gene>
    <name evidence="2" type="ORF">CCACVL1_25465</name>
</gene>
<reference evidence="2 3" key="1">
    <citation type="submission" date="2013-09" db="EMBL/GenBank/DDBJ databases">
        <title>Corchorus capsularis genome sequencing.</title>
        <authorList>
            <person name="Alam M."/>
            <person name="Haque M.S."/>
            <person name="Islam M.S."/>
            <person name="Emdad E.M."/>
            <person name="Islam M.M."/>
            <person name="Ahmed B."/>
            <person name="Halim A."/>
            <person name="Hossen Q.M.M."/>
            <person name="Hossain M.Z."/>
            <person name="Ahmed R."/>
            <person name="Khan M.M."/>
            <person name="Islam R."/>
            <person name="Rashid M.M."/>
            <person name="Khan S.A."/>
            <person name="Rahman M.S."/>
            <person name="Alam M."/>
        </authorList>
    </citation>
    <scope>NUCLEOTIDE SEQUENCE [LARGE SCALE GENOMIC DNA]</scope>
    <source>
        <strain evidence="3">cv. CVL-1</strain>
        <tissue evidence="2">Whole seedling</tissue>
    </source>
</reference>